<keyword evidence="4" id="KW-1185">Reference proteome</keyword>
<keyword evidence="1" id="KW-0175">Coiled coil</keyword>
<evidence type="ECO:0000256" key="1">
    <source>
        <dbReference type="SAM" id="Coils"/>
    </source>
</evidence>
<dbReference type="Gene3D" id="3.40.50.300">
    <property type="entry name" value="P-loop containing nucleotide triphosphate hydrolases"/>
    <property type="match status" value="1"/>
</dbReference>
<name>A0A4S3B2E2_9ENTE</name>
<dbReference type="Proteomes" id="UP000310506">
    <property type="component" value="Unassembled WGS sequence"/>
</dbReference>
<evidence type="ECO:0000313" key="3">
    <source>
        <dbReference type="EMBL" id="THB61221.1"/>
    </source>
</evidence>
<comment type="caution">
    <text evidence="3">The sequence shown here is derived from an EMBL/GenBank/DDBJ whole genome shotgun (WGS) entry which is preliminary data.</text>
</comment>
<evidence type="ECO:0000259" key="2">
    <source>
        <dbReference type="Pfam" id="PF10088"/>
    </source>
</evidence>
<dbReference type="InterPro" id="IPR027417">
    <property type="entry name" value="P-loop_NTPase"/>
</dbReference>
<dbReference type="AlphaFoldDB" id="A0A4S3B2E2"/>
<proteinExistence type="predicted"/>
<evidence type="ECO:0000313" key="4">
    <source>
        <dbReference type="Proteomes" id="UP000310506"/>
    </source>
</evidence>
<dbReference type="InterPro" id="IPR018760">
    <property type="entry name" value="DUF2326"/>
</dbReference>
<gene>
    <name evidence="3" type="ORF">ESZ54_05610</name>
</gene>
<sequence>MMERCIMKILEMIIKNKSGDIVRDIKFKETGLTFIYGDIKEPQNINATINSLGKTLFLKMIDYIFGANNDPKTMKKDIDGFELHAKIKFKEKCYLVKRVIGASKEEAIFVNAESKTITEYRTMFEINRSYLDKQIILNRKNSEVSLRENPNKSDYTALLELLDLNSLCSEVQKIYDFQDELKKLTKESKAFTEEFDDILKENETLTEKIFVIDKTVEELQKNLDGISKQVSDLETSAIKEDSIKEYELKNIEFKKLSQNLEQLKIEQKRLVNYINEVDSNEITNAQLIKMFNKAEVELPQMVIKKLEEVEEFHKNVVSERKQTIKKNIERTSLLIEKTSRELEVLSNELDRLGKILSENKAYRESIELYGEYNLRLQELLFQQGQLTNVKKINDEITELDKNLTTSFSKSKLELENEVVKNKIKSYREFVFNLVKEIYSKSIISFFDIEIKDRHKTRRPIELKLSMQGETGEGISEVKKNIVDYLVFNFNKELEILIQDSSCYNGIDPRQVSNMLVELNKMAINNQKQAIVAINKYQLVSDNQHDVFKIFDEKFGIKLSEDNKLLRFNF</sequence>
<feature type="domain" description="DUF2326" evidence="2">
    <location>
        <begin position="434"/>
        <end position="569"/>
    </location>
</feature>
<dbReference type="EMBL" id="SDGV01000014">
    <property type="protein sequence ID" value="THB61221.1"/>
    <property type="molecule type" value="Genomic_DNA"/>
</dbReference>
<feature type="coiled-coil region" evidence="1">
    <location>
        <begin position="328"/>
        <end position="355"/>
    </location>
</feature>
<reference evidence="3 4" key="1">
    <citation type="submission" date="2019-01" db="EMBL/GenBank/DDBJ databases">
        <title>Vagococcus silagei sp. nov. isolated from brewer's grain.</title>
        <authorList>
            <person name="Guu J.-R."/>
        </authorList>
    </citation>
    <scope>NUCLEOTIDE SEQUENCE [LARGE SCALE GENOMIC DNA]</scope>
    <source>
        <strain evidence="3 4">2B-2</strain>
    </source>
</reference>
<accession>A0A4S3B2E2</accession>
<feature type="coiled-coil region" evidence="1">
    <location>
        <begin position="174"/>
        <end position="266"/>
    </location>
</feature>
<dbReference type="Pfam" id="PF10088">
    <property type="entry name" value="DUF2326"/>
    <property type="match status" value="1"/>
</dbReference>
<organism evidence="3 4">
    <name type="scientific">Vagococcus silagei</name>
    <dbReference type="NCBI Taxonomy" id="2508885"/>
    <lineage>
        <taxon>Bacteria</taxon>
        <taxon>Bacillati</taxon>
        <taxon>Bacillota</taxon>
        <taxon>Bacilli</taxon>
        <taxon>Lactobacillales</taxon>
        <taxon>Enterococcaceae</taxon>
        <taxon>Vagococcus</taxon>
    </lineage>
</organism>
<protein>
    <submittedName>
        <fullName evidence="3">DUF2326 domain-containing protein</fullName>
    </submittedName>
</protein>